<reference evidence="9" key="3">
    <citation type="submission" date="2020-03" db="EMBL/GenBank/DDBJ databases">
        <title>SpeciesPrimer: A bioinformatics pipeline dedicated to the design of qPCR primers for the quantification of bacterial species.</title>
        <authorList>
            <person name="Dreier M."/>
            <person name="Berthoud H."/>
            <person name="Shani N."/>
            <person name="Wechsler D."/>
            <person name="Junier P."/>
        </authorList>
    </citation>
    <scope>NUCLEOTIDE SEQUENCE [LARGE SCALE GENOMIC DNA]</scope>
    <source>
        <strain evidence="9">FAM13073</strain>
    </source>
</reference>
<dbReference type="Pfam" id="PF00730">
    <property type="entry name" value="HhH-GPD"/>
    <property type="match status" value="1"/>
</dbReference>
<dbReference type="Proteomes" id="UP000743107">
    <property type="component" value="Unassembled WGS sequence"/>
</dbReference>
<dbReference type="GO" id="GO:0046872">
    <property type="term" value="F:metal ion binding"/>
    <property type="evidence" value="ECO:0007669"/>
    <property type="project" value="UniProtKB-KW"/>
</dbReference>
<evidence type="ECO:0000313" key="8">
    <source>
        <dbReference type="EMBL" id="WEA56580.1"/>
    </source>
</evidence>
<feature type="domain" description="HhH-GPD" evidence="5">
    <location>
        <begin position="36"/>
        <end position="193"/>
    </location>
</feature>
<reference evidence="6 9" key="1">
    <citation type="submission" date="2019-10" db="EMBL/GenBank/DDBJ databases">
        <authorList>
            <person name="Irmler S."/>
            <person name="Berthoud H."/>
            <person name="Roetschi A."/>
            <person name="Arias E."/>
            <person name="Shani N."/>
            <person name="Wuethrich D."/>
            <person name="Bruggmann R."/>
        </authorList>
    </citation>
    <scope>NUCLEOTIDE SEQUENCE [LARGE SCALE GENOMIC DNA]</scope>
    <source>
        <strain evidence="6 9">FAM13073</strain>
    </source>
</reference>
<evidence type="ECO:0000256" key="1">
    <source>
        <dbReference type="ARBA" id="ARBA00022485"/>
    </source>
</evidence>
<dbReference type="EMBL" id="CP118739">
    <property type="protein sequence ID" value="WEA56580.1"/>
    <property type="molecule type" value="Genomic_DNA"/>
</dbReference>
<dbReference type="EMBL" id="JADOFV010000002">
    <property type="protein sequence ID" value="MBF7126982.1"/>
    <property type="molecule type" value="Genomic_DNA"/>
</dbReference>
<dbReference type="CDD" id="cd00056">
    <property type="entry name" value="ENDO3c"/>
    <property type="match status" value="1"/>
</dbReference>
<dbReference type="PANTHER" id="PTHR10359">
    <property type="entry name" value="A/G-SPECIFIC ADENINE GLYCOSYLASE/ENDONUCLEASE III"/>
    <property type="match status" value="1"/>
</dbReference>
<keyword evidence="9" id="KW-1185">Reference proteome</keyword>
<dbReference type="SMART" id="SM00478">
    <property type="entry name" value="ENDO3c"/>
    <property type="match status" value="1"/>
</dbReference>
<dbReference type="Gene3D" id="1.10.340.30">
    <property type="entry name" value="Hypothetical protein, domain 2"/>
    <property type="match status" value="1"/>
</dbReference>
<dbReference type="GO" id="GO:0003824">
    <property type="term" value="F:catalytic activity"/>
    <property type="evidence" value="ECO:0007669"/>
    <property type="project" value="InterPro"/>
</dbReference>
<evidence type="ECO:0000256" key="3">
    <source>
        <dbReference type="ARBA" id="ARBA00023004"/>
    </source>
</evidence>
<keyword evidence="4" id="KW-0411">Iron-sulfur</keyword>
<dbReference type="PIRSF" id="PIRSF001435">
    <property type="entry name" value="Nth"/>
    <property type="match status" value="1"/>
</dbReference>
<evidence type="ECO:0000313" key="10">
    <source>
        <dbReference type="Proteomes" id="UP000743107"/>
    </source>
</evidence>
<dbReference type="Proteomes" id="UP001214131">
    <property type="component" value="Chromosome"/>
</dbReference>
<keyword evidence="3" id="KW-0408">Iron</keyword>
<dbReference type="InterPro" id="IPR003265">
    <property type="entry name" value="HhH-GPD_domain"/>
</dbReference>
<reference evidence="8 11" key="5">
    <citation type="submission" date="2023-02" db="EMBL/GenBank/DDBJ databases">
        <title>Comparative genomics and fermentation flavor characterization of five lactic acid bacteria reveal flavor biosynthesis metabolic pathways in fermented muskmelon puree.</title>
        <authorList>
            <person name="Yuan L."/>
            <person name="Li M."/>
            <person name="Xu X."/>
            <person name="Lao F."/>
            <person name="Wu J."/>
        </authorList>
    </citation>
    <scope>NUCLEOTIDE SEQUENCE [LARGE SCALE GENOMIC DNA]</scope>
    <source>
        <strain evidence="8 11">Ca-4</strain>
    </source>
</reference>
<dbReference type="SUPFAM" id="SSF48150">
    <property type="entry name" value="DNA-glycosylase"/>
    <property type="match status" value="1"/>
</dbReference>
<accession>A0A0Q1DJV5</accession>
<dbReference type="AlphaFoldDB" id="A0A0Q1DJV5"/>
<dbReference type="GeneID" id="33062498"/>
<proteinExistence type="predicted"/>
<evidence type="ECO:0000256" key="4">
    <source>
        <dbReference type="ARBA" id="ARBA00023014"/>
    </source>
</evidence>
<dbReference type="PANTHER" id="PTHR10359:SF19">
    <property type="entry name" value="DNA REPAIR GLYCOSYLASE MJ1434-RELATED"/>
    <property type="match status" value="1"/>
</dbReference>
<evidence type="ECO:0000256" key="2">
    <source>
        <dbReference type="ARBA" id="ARBA00022723"/>
    </source>
</evidence>
<reference evidence="6" key="2">
    <citation type="submission" date="2019-12" db="EMBL/GenBank/DDBJ databases">
        <title>SpeciesPrimer: A bioinformatics pipeline dedicated to the design of qPCR primers for the quantification of bacterial species.</title>
        <authorList>
            <person name="Dreier M."/>
            <person name="Berthoud H."/>
            <person name="Shani N."/>
            <person name="Wechsler D."/>
            <person name="Junier P."/>
        </authorList>
    </citation>
    <scope>NUCLEOTIDE SEQUENCE</scope>
    <source>
        <strain evidence="6">FAM13073</strain>
    </source>
</reference>
<evidence type="ECO:0000313" key="7">
    <source>
        <dbReference type="EMBL" id="MBF7126982.1"/>
    </source>
</evidence>
<dbReference type="OMA" id="WWWPNAL"/>
<dbReference type="EMBL" id="WENB01000002">
    <property type="protein sequence ID" value="KAF0414053.1"/>
    <property type="molecule type" value="Genomic_DNA"/>
</dbReference>
<keyword evidence="2" id="KW-0479">Metal-binding</keyword>
<keyword evidence="1" id="KW-0004">4Fe-4S</keyword>
<dbReference type="RefSeq" id="WP_002834150.1">
    <property type="nucleotide sequence ID" value="NZ_BEWQ01000001.1"/>
</dbReference>
<evidence type="ECO:0000313" key="9">
    <source>
        <dbReference type="Proteomes" id="UP000472573"/>
    </source>
</evidence>
<evidence type="ECO:0000313" key="6">
    <source>
        <dbReference type="EMBL" id="KAF0414053.1"/>
    </source>
</evidence>
<name>A0A0Q1DJV5_PEDPE</name>
<dbReference type="InterPro" id="IPR011257">
    <property type="entry name" value="DNA_glycosylase"/>
</dbReference>
<sequence>MEIPTIYKMMYQKMGKQPWLEEWQESPWEVVYGGILVQNTSWVNVAPSLMNLKNNFNFDPHRILRLSNEALQIQIRPSGFYTRKSQTIQNVLTWAQKYQFSIEKIGALPTLRLRKELLALVGIGPETADYLMMYAFDHAGFIADKYSQRIFEWMGHPLPSKYEQAKKEVEAAINLTDEEWKNFHAMIVNSGKEIKTKEEFVNEYINS</sequence>
<gene>
    <name evidence="6" type="ORF">GBO79_04055</name>
    <name evidence="7" type="ORF">ITQ97_04020</name>
    <name evidence="8" type="ORF">PWB86_05090</name>
</gene>
<evidence type="ECO:0000313" key="11">
    <source>
        <dbReference type="Proteomes" id="UP001214131"/>
    </source>
</evidence>
<evidence type="ECO:0000259" key="5">
    <source>
        <dbReference type="SMART" id="SM00478"/>
    </source>
</evidence>
<organism evidence="7 10">
    <name type="scientific">Pediococcus pentosaceus</name>
    <dbReference type="NCBI Taxonomy" id="1255"/>
    <lineage>
        <taxon>Bacteria</taxon>
        <taxon>Bacillati</taxon>
        <taxon>Bacillota</taxon>
        <taxon>Bacilli</taxon>
        <taxon>Lactobacillales</taxon>
        <taxon>Lactobacillaceae</taxon>
        <taxon>Pediococcus</taxon>
    </lineage>
</organism>
<reference evidence="7" key="4">
    <citation type="submission" date="2020-11" db="EMBL/GenBank/DDBJ databases">
        <title>Antibiotic susceptibility profiles of Pediococcus pentosaceus from various origins and their implications for the safety assessment of strains with food-technology applications.</title>
        <authorList>
            <person name="Shani N."/>
            <person name="Oberhaensli S."/>
            <person name="Arias E."/>
        </authorList>
    </citation>
    <scope>NUCLEOTIDE SEQUENCE</scope>
    <source>
        <strain evidence="7">FAM 19164</strain>
    </source>
</reference>
<dbReference type="GO" id="GO:0006284">
    <property type="term" value="P:base-excision repair"/>
    <property type="evidence" value="ECO:0007669"/>
    <property type="project" value="InterPro"/>
</dbReference>
<dbReference type="GO" id="GO:0051539">
    <property type="term" value="F:4 iron, 4 sulfur cluster binding"/>
    <property type="evidence" value="ECO:0007669"/>
    <property type="project" value="UniProtKB-KW"/>
</dbReference>
<protein>
    <submittedName>
        <fullName evidence="7">DNA-3-methyladenine glycosylase</fullName>
    </submittedName>
</protein>
<dbReference type="Proteomes" id="UP000472573">
    <property type="component" value="Unassembled WGS sequence"/>
</dbReference>